<dbReference type="PROSITE" id="PS51195">
    <property type="entry name" value="Q_MOTIF"/>
    <property type="match status" value="1"/>
</dbReference>
<accession>A0A6C0HVH7</accession>
<feature type="domain" description="DEAD-box RNA helicase Q" evidence="10">
    <location>
        <begin position="17"/>
        <end position="45"/>
    </location>
</feature>
<dbReference type="GO" id="GO:0003724">
    <property type="term" value="F:RNA helicase activity"/>
    <property type="evidence" value="ECO:0007669"/>
    <property type="project" value="UniProtKB-EC"/>
</dbReference>
<dbReference type="PROSITE" id="PS51194">
    <property type="entry name" value="HELICASE_CTER"/>
    <property type="match status" value="1"/>
</dbReference>
<dbReference type="InterPro" id="IPR014014">
    <property type="entry name" value="RNA_helicase_DEAD_Q_motif"/>
</dbReference>
<dbReference type="CDD" id="cd18787">
    <property type="entry name" value="SF2_C_DEAD"/>
    <property type="match status" value="1"/>
</dbReference>
<dbReference type="Pfam" id="PF00271">
    <property type="entry name" value="Helicase_C"/>
    <property type="match status" value="1"/>
</dbReference>
<feature type="domain" description="Helicase C-terminal" evidence="9">
    <location>
        <begin position="248"/>
        <end position="389"/>
    </location>
</feature>
<dbReference type="InterPro" id="IPR000629">
    <property type="entry name" value="RNA-helicase_DEAD-box_CS"/>
</dbReference>
<name>A0A6C0HVH7_9ZZZZ</name>
<keyword evidence="4" id="KW-0347">Helicase</keyword>
<evidence type="ECO:0000313" key="11">
    <source>
        <dbReference type="EMBL" id="QHT83883.1"/>
    </source>
</evidence>
<dbReference type="InterPro" id="IPR014001">
    <property type="entry name" value="Helicase_ATP-bd"/>
</dbReference>
<dbReference type="FunFam" id="3.40.50.300:FF:000849">
    <property type="entry name" value="ATP-dependent RNA helicase DBP5"/>
    <property type="match status" value="1"/>
</dbReference>
<keyword evidence="3" id="KW-0378">Hydrolase</keyword>
<dbReference type="AlphaFoldDB" id="A0A6C0HVH7"/>
<keyword evidence="5" id="KW-0067">ATP-binding</keyword>
<reference evidence="11" key="1">
    <citation type="journal article" date="2020" name="Nature">
        <title>Giant virus diversity and host interactions through global metagenomics.</title>
        <authorList>
            <person name="Schulz F."/>
            <person name="Roux S."/>
            <person name="Paez-Espino D."/>
            <person name="Jungbluth S."/>
            <person name="Walsh D.A."/>
            <person name="Denef V.J."/>
            <person name="McMahon K.D."/>
            <person name="Konstantinidis K.T."/>
            <person name="Eloe-Fadrosh E.A."/>
            <person name="Kyrpides N.C."/>
            <person name="Woyke T."/>
        </authorList>
    </citation>
    <scope>NUCLEOTIDE SEQUENCE</scope>
    <source>
        <strain evidence="11">GVMAG-M-3300023184-168</strain>
    </source>
</reference>
<dbReference type="SMART" id="SM00487">
    <property type="entry name" value="DEXDc"/>
    <property type="match status" value="1"/>
</dbReference>
<dbReference type="GO" id="GO:0016787">
    <property type="term" value="F:hydrolase activity"/>
    <property type="evidence" value="ECO:0007669"/>
    <property type="project" value="UniProtKB-KW"/>
</dbReference>
<evidence type="ECO:0000256" key="5">
    <source>
        <dbReference type="ARBA" id="ARBA00022840"/>
    </source>
</evidence>
<evidence type="ECO:0000256" key="3">
    <source>
        <dbReference type="ARBA" id="ARBA00022801"/>
    </source>
</evidence>
<evidence type="ECO:0000256" key="2">
    <source>
        <dbReference type="ARBA" id="ARBA00022741"/>
    </source>
</evidence>
<evidence type="ECO:0000256" key="1">
    <source>
        <dbReference type="ARBA" id="ARBA00012552"/>
    </source>
</evidence>
<evidence type="ECO:0000259" key="10">
    <source>
        <dbReference type="PROSITE" id="PS51195"/>
    </source>
</evidence>
<sequence length="389" mass="44118">MENIICKEEENDIKVIETWDQYNIKTELLRGIYAYGFEKPSEIQKKAILPIIEGRDIIAQAQSGSGKTGTFSIGALQSIDISKKETQVIIIVPTHELAKQIYGVITSLAIFMEGLLVKTMLGGTSIQDDIAELRNNTPHIVIGCTGRIYDMINRKHLQTSNLKLLVLDEADEMLSAGFKENIYNIFQKFPLNIQVALFSATLPDEILVLTEKFMINPIKIIVKKEDLSVACIKQYYVALEDDKKKYETLKDLFSMISVSQCIVYCNSVKRVIDLHKAMIEEGFSCCCIHSSMDRFERDVAFKSFRSGTFRVLISSDVTARGIDVQQVEFVVNFDVPKCTSTYLHRIGRSGRYGRKGTAINLITKRDIFCMRKIENHYKIIIEELPPALS</sequence>
<organism evidence="11">
    <name type="scientific">viral metagenome</name>
    <dbReference type="NCBI Taxonomy" id="1070528"/>
    <lineage>
        <taxon>unclassified sequences</taxon>
        <taxon>metagenomes</taxon>
        <taxon>organismal metagenomes</taxon>
    </lineage>
</organism>
<dbReference type="Gene3D" id="3.40.50.300">
    <property type="entry name" value="P-loop containing nucleotide triphosphate hydrolases"/>
    <property type="match status" value="2"/>
</dbReference>
<evidence type="ECO:0000256" key="6">
    <source>
        <dbReference type="ARBA" id="ARBA00022884"/>
    </source>
</evidence>
<comment type="catalytic activity">
    <reaction evidence="7">
        <text>ATP + H2O = ADP + phosphate + H(+)</text>
        <dbReference type="Rhea" id="RHEA:13065"/>
        <dbReference type="ChEBI" id="CHEBI:15377"/>
        <dbReference type="ChEBI" id="CHEBI:15378"/>
        <dbReference type="ChEBI" id="CHEBI:30616"/>
        <dbReference type="ChEBI" id="CHEBI:43474"/>
        <dbReference type="ChEBI" id="CHEBI:456216"/>
        <dbReference type="EC" id="3.6.4.13"/>
    </reaction>
</comment>
<feature type="domain" description="Helicase ATP-binding" evidence="8">
    <location>
        <begin position="48"/>
        <end position="220"/>
    </location>
</feature>
<evidence type="ECO:0000256" key="7">
    <source>
        <dbReference type="ARBA" id="ARBA00047984"/>
    </source>
</evidence>
<keyword evidence="2" id="KW-0547">Nucleotide-binding</keyword>
<dbReference type="InterPro" id="IPR011545">
    <property type="entry name" value="DEAD/DEAH_box_helicase_dom"/>
</dbReference>
<evidence type="ECO:0000256" key="4">
    <source>
        <dbReference type="ARBA" id="ARBA00022806"/>
    </source>
</evidence>
<dbReference type="PROSITE" id="PS51192">
    <property type="entry name" value="HELICASE_ATP_BIND_1"/>
    <property type="match status" value="1"/>
</dbReference>
<dbReference type="PROSITE" id="PS00039">
    <property type="entry name" value="DEAD_ATP_HELICASE"/>
    <property type="match status" value="1"/>
</dbReference>
<dbReference type="PANTHER" id="PTHR47958">
    <property type="entry name" value="ATP-DEPENDENT RNA HELICASE DBP3"/>
    <property type="match status" value="1"/>
</dbReference>
<dbReference type="EMBL" id="MN740013">
    <property type="protein sequence ID" value="QHT83883.1"/>
    <property type="molecule type" value="Genomic_DNA"/>
</dbReference>
<dbReference type="Pfam" id="PF00270">
    <property type="entry name" value="DEAD"/>
    <property type="match status" value="1"/>
</dbReference>
<dbReference type="GO" id="GO:0003723">
    <property type="term" value="F:RNA binding"/>
    <property type="evidence" value="ECO:0007669"/>
    <property type="project" value="UniProtKB-KW"/>
</dbReference>
<dbReference type="SMART" id="SM00490">
    <property type="entry name" value="HELICc"/>
    <property type="match status" value="1"/>
</dbReference>
<keyword evidence="6" id="KW-0694">RNA-binding</keyword>
<proteinExistence type="predicted"/>
<protein>
    <recommendedName>
        <fullName evidence="1">RNA helicase</fullName>
        <ecNumber evidence="1">3.6.4.13</ecNumber>
    </recommendedName>
</protein>
<evidence type="ECO:0000259" key="8">
    <source>
        <dbReference type="PROSITE" id="PS51192"/>
    </source>
</evidence>
<dbReference type="SUPFAM" id="SSF52540">
    <property type="entry name" value="P-loop containing nucleoside triphosphate hydrolases"/>
    <property type="match status" value="1"/>
</dbReference>
<dbReference type="InterPro" id="IPR027417">
    <property type="entry name" value="P-loop_NTPase"/>
</dbReference>
<dbReference type="InterPro" id="IPR001650">
    <property type="entry name" value="Helicase_C-like"/>
</dbReference>
<evidence type="ECO:0000259" key="9">
    <source>
        <dbReference type="PROSITE" id="PS51194"/>
    </source>
</evidence>
<dbReference type="EC" id="3.6.4.13" evidence="1"/>
<dbReference type="GO" id="GO:0005524">
    <property type="term" value="F:ATP binding"/>
    <property type="evidence" value="ECO:0007669"/>
    <property type="project" value="UniProtKB-KW"/>
</dbReference>